<evidence type="ECO:0000256" key="1">
    <source>
        <dbReference type="SAM" id="MobiDB-lite"/>
    </source>
</evidence>
<gene>
    <name evidence="3" type="ORF">SARC_03289</name>
</gene>
<dbReference type="InterPro" id="IPR000595">
    <property type="entry name" value="cNMP-bd_dom"/>
</dbReference>
<dbReference type="SMART" id="SM00100">
    <property type="entry name" value="cNMP"/>
    <property type="match status" value="1"/>
</dbReference>
<dbReference type="RefSeq" id="XP_014158385.1">
    <property type="nucleotide sequence ID" value="XM_014302910.1"/>
</dbReference>
<feature type="region of interest" description="Disordered" evidence="1">
    <location>
        <begin position="73"/>
        <end position="95"/>
    </location>
</feature>
<feature type="compositionally biased region" description="Basic and acidic residues" evidence="1">
    <location>
        <begin position="540"/>
        <end position="562"/>
    </location>
</feature>
<dbReference type="CDD" id="cd00038">
    <property type="entry name" value="CAP_ED"/>
    <property type="match status" value="1"/>
</dbReference>
<dbReference type="PROSITE" id="PS50042">
    <property type="entry name" value="CNMP_BINDING_3"/>
    <property type="match status" value="1"/>
</dbReference>
<dbReference type="OrthoDB" id="421226at2759"/>
<feature type="region of interest" description="Disordered" evidence="1">
    <location>
        <begin position="1"/>
        <end position="24"/>
    </location>
</feature>
<feature type="domain" description="Cyclic nucleotide-binding" evidence="2">
    <location>
        <begin position="168"/>
        <end position="245"/>
    </location>
</feature>
<feature type="region of interest" description="Disordered" evidence="1">
    <location>
        <begin position="367"/>
        <end position="582"/>
    </location>
</feature>
<name>A0A0L0G8B1_9EUKA</name>
<feature type="region of interest" description="Disordered" evidence="1">
    <location>
        <begin position="302"/>
        <end position="352"/>
    </location>
</feature>
<reference evidence="3 4" key="1">
    <citation type="submission" date="2011-02" db="EMBL/GenBank/DDBJ databases">
        <title>The Genome Sequence of Sphaeroforma arctica JP610.</title>
        <authorList>
            <consortium name="The Broad Institute Genome Sequencing Platform"/>
            <person name="Russ C."/>
            <person name="Cuomo C."/>
            <person name="Young S.K."/>
            <person name="Zeng Q."/>
            <person name="Gargeya S."/>
            <person name="Alvarado L."/>
            <person name="Berlin A."/>
            <person name="Chapman S.B."/>
            <person name="Chen Z."/>
            <person name="Freedman E."/>
            <person name="Gellesch M."/>
            <person name="Goldberg J."/>
            <person name="Griggs A."/>
            <person name="Gujja S."/>
            <person name="Heilman E."/>
            <person name="Heiman D."/>
            <person name="Howarth C."/>
            <person name="Mehta T."/>
            <person name="Neiman D."/>
            <person name="Pearson M."/>
            <person name="Roberts A."/>
            <person name="Saif S."/>
            <person name="Shea T."/>
            <person name="Shenoy N."/>
            <person name="Sisk P."/>
            <person name="Stolte C."/>
            <person name="Sykes S."/>
            <person name="White J."/>
            <person name="Yandava C."/>
            <person name="Burger G."/>
            <person name="Gray M.W."/>
            <person name="Holland P.W.H."/>
            <person name="King N."/>
            <person name="Lang F.B.F."/>
            <person name="Roger A.J."/>
            <person name="Ruiz-Trillo I."/>
            <person name="Haas B."/>
            <person name="Nusbaum C."/>
            <person name="Birren B."/>
        </authorList>
    </citation>
    <scope>NUCLEOTIDE SEQUENCE [LARGE SCALE GENOMIC DNA]</scope>
    <source>
        <strain evidence="3 4">JP610</strain>
    </source>
</reference>
<feature type="compositionally biased region" description="Basic and acidic residues" evidence="1">
    <location>
        <begin position="303"/>
        <end position="352"/>
    </location>
</feature>
<sequence length="638" mass="73469">MFEVDQRSQGYGYTSRDPRSSTPVVGDLTVHYAKQNSGHKHSHSADERAISPDSRYVLRTQQPVDRVMVPSSMRHDADRALQRKPSFASEDGRYPRGEIVHSATVGRTTSSQLDNSAVHVNRASSRQHSAGMPVDNRQDGRGVYSSSHYNTVMEDFFAACALFQPQRKRYRSGEIILPVNDMGTDVYFIVHGACDVYDSGIKIKELREREFFGELGMFYSVPSPFEYVAAGDDCQIYQVAREELESHVQDNQHAGILSILKSSCEDRKAELIQRASRMHRDDDHIDVNNRDRFLSRNGSRYVDSAREHSVERGRTDRMEQYRERGLREEDNRSEVRELQEHERDAWRRRSNERDVRRVSSAEFLYKDRESPGMRADDYRGNAQHRERNRPPLDYDHRDSDPCSRTLTRGHPEQLENAGDDRMYSARIPSGRDSVPTSPRYRENYARSFYTRDEEPMRAIPRDYIRDDREGKDSSASGSDISCRETALRRREITGRGRHEDERLHQQRAPHLNTIHSSHAMERGYDESYNARMRSPAGPADRIENNYRHPSMESSRSDGRFAHDSPQSVQGGRTRYNSMSGAPQQSLRVSPYARALNHIQPSGPRKGGMSMSMELDNETRIAQNRLRYADSIQAELLDL</sequence>
<feature type="compositionally biased region" description="Basic and acidic residues" evidence="1">
    <location>
        <begin position="439"/>
        <end position="472"/>
    </location>
</feature>
<evidence type="ECO:0000259" key="2">
    <source>
        <dbReference type="PROSITE" id="PS50042"/>
    </source>
</evidence>
<dbReference type="SUPFAM" id="SSF51206">
    <property type="entry name" value="cAMP-binding domain-like"/>
    <property type="match status" value="1"/>
</dbReference>
<feature type="compositionally biased region" description="Basic and acidic residues" evidence="1">
    <location>
        <begin position="409"/>
        <end position="423"/>
    </location>
</feature>
<dbReference type="AlphaFoldDB" id="A0A0L0G8B1"/>
<dbReference type="Proteomes" id="UP000054560">
    <property type="component" value="Unassembled WGS sequence"/>
</dbReference>
<accession>A0A0L0G8B1</accession>
<evidence type="ECO:0000313" key="3">
    <source>
        <dbReference type="EMBL" id="KNC84483.1"/>
    </source>
</evidence>
<dbReference type="Gene3D" id="2.60.120.10">
    <property type="entry name" value="Jelly Rolls"/>
    <property type="match status" value="1"/>
</dbReference>
<feature type="compositionally biased region" description="Polar residues" evidence="1">
    <location>
        <begin position="564"/>
        <end position="582"/>
    </location>
</feature>
<dbReference type="InterPro" id="IPR014710">
    <property type="entry name" value="RmlC-like_jellyroll"/>
</dbReference>
<feature type="compositionally biased region" description="Basic and acidic residues" evidence="1">
    <location>
        <begin position="481"/>
        <end position="504"/>
    </location>
</feature>
<protein>
    <recommendedName>
        <fullName evidence="2">Cyclic nucleotide-binding domain-containing protein</fullName>
    </recommendedName>
</protein>
<dbReference type="EMBL" id="KQ241761">
    <property type="protein sequence ID" value="KNC84483.1"/>
    <property type="molecule type" value="Genomic_DNA"/>
</dbReference>
<dbReference type="Pfam" id="PF00027">
    <property type="entry name" value="cNMP_binding"/>
    <property type="match status" value="1"/>
</dbReference>
<proteinExistence type="predicted"/>
<keyword evidence="4" id="KW-1185">Reference proteome</keyword>
<feature type="compositionally biased region" description="Basic and acidic residues" evidence="1">
    <location>
        <begin position="367"/>
        <end position="401"/>
    </location>
</feature>
<dbReference type="GeneID" id="25903793"/>
<evidence type="ECO:0000313" key="4">
    <source>
        <dbReference type="Proteomes" id="UP000054560"/>
    </source>
</evidence>
<organism evidence="3 4">
    <name type="scientific">Sphaeroforma arctica JP610</name>
    <dbReference type="NCBI Taxonomy" id="667725"/>
    <lineage>
        <taxon>Eukaryota</taxon>
        <taxon>Ichthyosporea</taxon>
        <taxon>Ichthyophonida</taxon>
        <taxon>Sphaeroforma</taxon>
    </lineage>
</organism>
<dbReference type="InterPro" id="IPR018490">
    <property type="entry name" value="cNMP-bd_dom_sf"/>
</dbReference>